<keyword evidence="2" id="KW-1185">Reference proteome</keyword>
<proteinExistence type="predicted"/>
<name>A0A151MPN5_ALLMI</name>
<reference evidence="1 2" key="1">
    <citation type="journal article" date="2012" name="Genome Biol.">
        <title>Sequencing three crocodilian genomes to illuminate the evolution of archosaurs and amniotes.</title>
        <authorList>
            <person name="St John J.A."/>
            <person name="Braun E.L."/>
            <person name="Isberg S.R."/>
            <person name="Miles L.G."/>
            <person name="Chong A.Y."/>
            <person name="Gongora J."/>
            <person name="Dalzell P."/>
            <person name="Moran C."/>
            <person name="Bed'hom B."/>
            <person name="Abzhanov A."/>
            <person name="Burgess S.C."/>
            <person name="Cooksey A.M."/>
            <person name="Castoe T.A."/>
            <person name="Crawford N.G."/>
            <person name="Densmore L.D."/>
            <person name="Drew J.C."/>
            <person name="Edwards S.V."/>
            <person name="Faircloth B.C."/>
            <person name="Fujita M.K."/>
            <person name="Greenwold M.J."/>
            <person name="Hoffmann F.G."/>
            <person name="Howard J.M."/>
            <person name="Iguchi T."/>
            <person name="Janes D.E."/>
            <person name="Khan S.Y."/>
            <person name="Kohno S."/>
            <person name="de Koning A.J."/>
            <person name="Lance S.L."/>
            <person name="McCarthy F.M."/>
            <person name="McCormack J.E."/>
            <person name="Merchant M.E."/>
            <person name="Peterson D.G."/>
            <person name="Pollock D.D."/>
            <person name="Pourmand N."/>
            <person name="Raney B.J."/>
            <person name="Roessler K.A."/>
            <person name="Sanford J.R."/>
            <person name="Sawyer R.H."/>
            <person name="Schmidt C.J."/>
            <person name="Triplett E.W."/>
            <person name="Tuberville T.D."/>
            <person name="Venegas-Anaya M."/>
            <person name="Howard J.T."/>
            <person name="Jarvis E.D."/>
            <person name="Guillette L.J.Jr."/>
            <person name="Glenn T.C."/>
            <person name="Green R.E."/>
            <person name="Ray D.A."/>
        </authorList>
    </citation>
    <scope>NUCLEOTIDE SEQUENCE [LARGE SCALE GENOMIC DNA]</scope>
    <source>
        <strain evidence="1">KSC_2009_1</strain>
    </source>
</reference>
<evidence type="ECO:0000313" key="1">
    <source>
        <dbReference type="EMBL" id="KYO26498.1"/>
    </source>
</evidence>
<dbReference type="AlphaFoldDB" id="A0A151MPN5"/>
<evidence type="ECO:0000313" key="2">
    <source>
        <dbReference type="Proteomes" id="UP000050525"/>
    </source>
</evidence>
<dbReference type="Proteomes" id="UP000050525">
    <property type="component" value="Unassembled WGS sequence"/>
</dbReference>
<accession>A0A151MPN5</accession>
<dbReference type="EMBL" id="AKHW03005470">
    <property type="protein sequence ID" value="KYO26498.1"/>
    <property type="molecule type" value="Genomic_DNA"/>
</dbReference>
<gene>
    <name evidence="1" type="ORF">Y1Q_0002132</name>
</gene>
<comment type="caution">
    <text evidence="1">The sequence shown here is derived from an EMBL/GenBank/DDBJ whole genome shotgun (WGS) entry which is preliminary data.</text>
</comment>
<organism evidence="1 2">
    <name type="scientific">Alligator mississippiensis</name>
    <name type="common">American alligator</name>
    <dbReference type="NCBI Taxonomy" id="8496"/>
    <lineage>
        <taxon>Eukaryota</taxon>
        <taxon>Metazoa</taxon>
        <taxon>Chordata</taxon>
        <taxon>Craniata</taxon>
        <taxon>Vertebrata</taxon>
        <taxon>Euteleostomi</taxon>
        <taxon>Archelosauria</taxon>
        <taxon>Archosauria</taxon>
        <taxon>Crocodylia</taxon>
        <taxon>Alligatoridae</taxon>
        <taxon>Alligatorinae</taxon>
        <taxon>Alligator</taxon>
    </lineage>
</organism>
<sequence length="73" mass="9095">MSTAFKFDLLWRFSRFGRVRKLMHQYNLKMILNWAVWNTNQHRNTERWTYYRYHYSNSTQQGESLAPRISSFQ</sequence>
<protein>
    <submittedName>
        <fullName evidence="1">Uncharacterized protein</fullName>
    </submittedName>
</protein>